<dbReference type="EMBL" id="CAJIMS010000001">
    <property type="protein sequence ID" value="CAD7798764.1"/>
    <property type="molecule type" value="Genomic_DNA"/>
</dbReference>
<protein>
    <submittedName>
        <fullName evidence="2">Uncharacterized protein</fullName>
    </submittedName>
</protein>
<keyword evidence="1" id="KW-0472">Membrane</keyword>
<feature type="transmembrane region" description="Helical" evidence="1">
    <location>
        <begin position="46"/>
        <end position="67"/>
    </location>
</feature>
<evidence type="ECO:0000256" key="1">
    <source>
        <dbReference type="SAM" id="Phobius"/>
    </source>
</evidence>
<accession>A0A9N8QQY4</accession>
<evidence type="ECO:0000313" key="2">
    <source>
        <dbReference type="EMBL" id="CAD7798764.1"/>
    </source>
</evidence>
<name>A0A9N8QQY4_9FLAO</name>
<dbReference type="AlphaFoldDB" id="A0A9N8QQY4"/>
<reference evidence="2" key="1">
    <citation type="submission" date="2020-12" db="EMBL/GenBank/DDBJ databases">
        <authorList>
            <person name="Rodrigo-Torres L."/>
            <person name="Arahal R. D."/>
            <person name="Lucena T."/>
        </authorList>
    </citation>
    <scope>NUCLEOTIDE SEQUENCE</scope>
    <source>
        <strain evidence="2">CECT 9390</strain>
    </source>
</reference>
<comment type="caution">
    <text evidence="2">The sequence shown here is derived from an EMBL/GenBank/DDBJ whole genome shotgun (WGS) entry which is preliminary data.</text>
</comment>
<proteinExistence type="predicted"/>
<feature type="transmembrane region" description="Helical" evidence="1">
    <location>
        <begin position="21"/>
        <end position="40"/>
    </location>
</feature>
<dbReference type="Proteomes" id="UP000662618">
    <property type="component" value="Unassembled WGS sequence"/>
</dbReference>
<keyword evidence="1" id="KW-1133">Transmembrane helix</keyword>
<organism evidence="2 3">
    <name type="scientific">Chryseobacterium aquaeductus</name>
    <dbReference type="NCBI Taxonomy" id="2675056"/>
    <lineage>
        <taxon>Bacteria</taxon>
        <taxon>Pseudomonadati</taxon>
        <taxon>Bacteroidota</taxon>
        <taxon>Flavobacteriia</taxon>
        <taxon>Flavobacteriales</taxon>
        <taxon>Weeksellaceae</taxon>
        <taxon>Chryseobacterium group</taxon>
        <taxon>Chryseobacterium</taxon>
    </lineage>
</organism>
<evidence type="ECO:0000313" key="3">
    <source>
        <dbReference type="Proteomes" id="UP000662618"/>
    </source>
</evidence>
<keyword evidence="3" id="KW-1185">Reference proteome</keyword>
<keyword evidence="1" id="KW-0812">Transmembrane</keyword>
<sequence>MHFCQSSLADKIIILKSKIHYAQFFVLPGVSTFIGVQYFKDFGYDYKFLLILPVGWLVTFVLQYIIVKLIRNNKEIFLNKIGITFKNTETFFWNDIKGFYLCGKGSEIIVYLFTKFDFQIIYLKNLSISKVKLKVLINTFLRTYSSCKKPQRVRYINRSGL</sequence>
<gene>
    <name evidence="2" type="ORF">CHRY9390_00383</name>
</gene>